<dbReference type="SUPFAM" id="SSF50978">
    <property type="entry name" value="WD40 repeat-like"/>
    <property type="match status" value="1"/>
</dbReference>
<dbReference type="OrthoDB" id="6077599at2759"/>
<dbReference type="CDD" id="cd18316">
    <property type="entry name" value="BTB_POZ_KCTD-like"/>
    <property type="match status" value="1"/>
</dbReference>
<name>A0A1X0NV20_9TRYP</name>
<dbReference type="PANTHER" id="PTHR11145:SF8">
    <property type="entry name" value="RE57120P"/>
    <property type="match status" value="1"/>
</dbReference>
<dbReference type="SMART" id="SM00225">
    <property type="entry name" value="BTB"/>
    <property type="match status" value="1"/>
</dbReference>
<evidence type="ECO:0000313" key="2">
    <source>
        <dbReference type="EMBL" id="ORC88544.1"/>
    </source>
</evidence>
<dbReference type="InterPro" id="IPR001680">
    <property type="entry name" value="WD40_rpt"/>
</dbReference>
<dbReference type="GeneID" id="39985834"/>
<keyword evidence="3" id="KW-1185">Reference proteome</keyword>
<protein>
    <recommendedName>
        <fullName evidence="1">BTB domain-containing protein</fullName>
    </recommendedName>
</protein>
<dbReference type="GO" id="GO:0051260">
    <property type="term" value="P:protein homooligomerization"/>
    <property type="evidence" value="ECO:0007669"/>
    <property type="project" value="InterPro"/>
</dbReference>
<sequence>MDNVDVNGNIGSWFSRMIRLGDMGFFTAAGDAATAHRTVGSQTILPSFRHLVLEEALRTYFTRSEEKVHLLMREANLQRERVQKIMEDVSLGDVLITLNVGGTMFTMSRRTLCAEPESMLALLLCDWMKVERDAAGVIFLDRSPHLFGEILSYLRVKSDFQRSGSFRTDTRDGVMDEDGERIVLTQLTQTNWRHLSSVDLHRLIAEANYYNLKSLEFYLVQYSQRRWIEYGTFVSSCEVSNKSTSESNKTCYEEATRTSSFLSDAVICFDYDNETSICAVGRGNGLISLYLLPSVSLVKTLRGHTNCVTALVITSRRVFSCARDGFIFVWHGREGSFALISSLHAHQGFVHDLLYLPDQLSLFSCGEDGHICVYILSDELHPNTVGGVTAPGPLRSLAAYHQYIFASCKEMIIVLDTLRGALLPVRGEAHAAPVRCLSVCEPAGLLASGDWEGAVYVWGVRGVGGGGPEGLSPLRQVRKRGDWVVHLTFVGELLAAVSGGGVDFIDIGPQPTVVRHIAGTGPGVRVVLALESINCLLLGDVDGGLTALHSRLFTHTEEKVNVKKTDEEKQ</sequence>
<dbReference type="VEuPathDB" id="TriTrypDB:TM35_000161820"/>
<dbReference type="PANTHER" id="PTHR11145">
    <property type="entry name" value="BTB/POZ DOMAIN-CONTAINING ADAPTER FOR CUL3-MEDIATED RHOA DEGRADATION PROTEIN FAMILY MEMBER"/>
    <property type="match status" value="1"/>
</dbReference>
<proteinExistence type="predicted"/>
<dbReference type="Proteomes" id="UP000192257">
    <property type="component" value="Unassembled WGS sequence"/>
</dbReference>
<accession>A0A1X0NV20</accession>
<dbReference type="RefSeq" id="XP_028882610.1">
    <property type="nucleotide sequence ID" value="XM_029026054.1"/>
</dbReference>
<evidence type="ECO:0000313" key="3">
    <source>
        <dbReference type="Proteomes" id="UP000192257"/>
    </source>
</evidence>
<organism evidence="2 3">
    <name type="scientific">Trypanosoma theileri</name>
    <dbReference type="NCBI Taxonomy" id="67003"/>
    <lineage>
        <taxon>Eukaryota</taxon>
        <taxon>Discoba</taxon>
        <taxon>Euglenozoa</taxon>
        <taxon>Kinetoplastea</taxon>
        <taxon>Metakinetoplastina</taxon>
        <taxon>Trypanosomatida</taxon>
        <taxon>Trypanosomatidae</taxon>
        <taxon>Trypanosoma</taxon>
    </lineage>
</organism>
<reference evidence="2 3" key="1">
    <citation type="submission" date="2017-03" db="EMBL/GenBank/DDBJ databases">
        <title>An alternative strategy for trypanosome survival in the mammalian bloodstream revealed through genome and transcriptome analysis of the ubiquitous bovine parasite Trypanosoma (Megatrypanum) theileri.</title>
        <authorList>
            <person name="Kelly S."/>
            <person name="Ivens A."/>
            <person name="Mott A."/>
            <person name="O'Neill E."/>
            <person name="Emms D."/>
            <person name="Macleod O."/>
            <person name="Voorheis P."/>
            <person name="Matthews J."/>
            <person name="Matthews K."/>
            <person name="Carrington M."/>
        </authorList>
    </citation>
    <scope>NUCLEOTIDE SEQUENCE [LARGE SCALE GENOMIC DNA]</scope>
    <source>
        <strain evidence="2">Edinburgh</strain>
    </source>
</reference>
<comment type="caution">
    <text evidence="2">The sequence shown here is derived from an EMBL/GenBank/DDBJ whole genome shotgun (WGS) entry which is preliminary data.</text>
</comment>
<evidence type="ECO:0000259" key="1">
    <source>
        <dbReference type="SMART" id="SM00225"/>
    </source>
</evidence>
<dbReference type="Gene3D" id="3.30.710.10">
    <property type="entry name" value="Potassium Channel Kv1.1, Chain A"/>
    <property type="match status" value="1"/>
</dbReference>
<dbReference type="Pfam" id="PF02214">
    <property type="entry name" value="BTB_2"/>
    <property type="match status" value="1"/>
</dbReference>
<dbReference type="InterPro" id="IPR036322">
    <property type="entry name" value="WD40_repeat_dom_sf"/>
</dbReference>
<dbReference type="SMART" id="SM00320">
    <property type="entry name" value="WD40"/>
    <property type="match status" value="3"/>
</dbReference>
<dbReference type="InterPro" id="IPR003131">
    <property type="entry name" value="T1-type_BTB"/>
</dbReference>
<dbReference type="SUPFAM" id="SSF54695">
    <property type="entry name" value="POZ domain"/>
    <property type="match status" value="1"/>
</dbReference>
<dbReference type="Pfam" id="PF00400">
    <property type="entry name" value="WD40"/>
    <property type="match status" value="3"/>
</dbReference>
<dbReference type="InterPro" id="IPR045068">
    <property type="entry name" value="BACURD1-3"/>
</dbReference>
<gene>
    <name evidence="2" type="ORF">TM35_000161820</name>
</gene>
<dbReference type="InterPro" id="IPR000210">
    <property type="entry name" value="BTB/POZ_dom"/>
</dbReference>
<dbReference type="InterPro" id="IPR011333">
    <property type="entry name" value="SKP1/BTB/POZ_sf"/>
</dbReference>
<feature type="domain" description="BTB" evidence="1">
    <location>
        <begin position="94"/>
        <end position="227"/>
    </location>
</feature>
<dbReference type="Gene3D" id="2.130.10.10">
    <property type="entry name" value="YVTN repeat-like/Quinoprotein amine dehydrogenase"/>
    <property type="match status" value="1"/>
</dbReference>
<dbReference type="InterPro" id="IPR015943">
    <property type="entry name" value="WD40/YVTN_repeat-like_dom_sf"/>
</dbReference>
<dbReference type="EMBL" id="NBCO01000016">
    <property type="protein sequence ID" value="ORC88544.1"/>
    <property type="molecule type" value="Genomic_DNA"/>
</dbReference>
<dbReference type="AlphaFoldDB" id="A0A1X0NV20"/>